<feature type="region of interest" description="Disordered" evidence="3">
    <location>
        <begin position="337"/>
        <end position="360"/>
    </location>
</feature>
<dbReference type="PANTHER" id="PTHR13789:SF309">
    <property type="entry name" value="PUTATIVE (AFU_ORTHOLOGUE AFUA_6G14510)-RELATED"/>
    <property type="match status" value="1"/>
</dbReference>
<sequence>MTKALVIGGGIAGCATAIALRAAGFEPVVYEAYPAGGDDAGAFLTVMGNGMAALRSLDAHRPVIAGSYPAASVQIYDAGGRLLETRGIGDAGDTGPRTLLRSTLYRALQDEAVSRGVRIEHGRRLVQAGMLAGGGVRATFADGGSATGDILVGADGIHSATRTLIDPDAPRPRYTGQAVVYGYASGAPAPTAPDAYHMIFGSRAFFGYTAAPDGRTWWFARIPGPQAGPEQATSTAAQWRERALRAFADDASPAAAVIRATGDEVTGGDSYDVPTTPIWHRGSMVLAGDAAHAASPAAAQGASMALEDAVTLARCLREQADTARAFAAYEAIRREPTEQTVAASAQMSRRTRPEDAAAAG</sequence>
<dbReference type="OrthoDB" id="9782160at2"/>
<keyword evidence="6" id="KW-1185">Reference proteome</keyword>
<dbReference type="PRINTS" id="PR00420">
    <property type="entry name" value="RNGMNOXGNASE"/>
</dbReference>
<accession>A0A238YTS4</accession>
<dbReference type="InterPro" id="IPR036188">
    <property type="entry name" value="FAD/NAD-bd_sf"/>
</dbReference>
<dbReference type="Gene3D" id="3.50.50.60">
    <property type="entry name" value="FAD/NAD(P)-binding domain"/>
    <property type="match status" value="1"/>
</dbReference>
<evidence type="ECO:0000313" key="6">
    <source>
        <dbReference type="Proteomes" id="UP000198415"/>
    </source>
</evidence>
<protein>
    <submittedName>
        <fullName evidence="5">2-polyprenyl-6-methoxyphenol hydroxylase</fullName>
    </submittedName>
</protein>
<name>A0A238YTS4_9ACTN</name>
<feature type="compositionally biased region" description="Basic and acidic residues" evidence="3">
    <location>
        <begin position="351"/>
        <end position="360"/>
    </location>
</feature>
<feature type="compositionally biased region" description="Polar residues" evidence="3">
    <location>
        <begin position="338"/>
        <end position="348"/>
    </location>
</feature>
<keyword evidence="1" id="KW-0560">Oxidoreductase</keyword>
<evidence type="ECO:0000256" key="2">
    <source>
        <dbReference type="ARBA" id="ARBA00023033"/>
    </source>
</evidence>
<evidence type="ECO:0000256" key="3">
    <source>
        <dbReference type="SAM" id="MobiDB-lite"/>
    </source>
</evidence>
<dbReference type="AlphaFoldDB" id="A0A238YTS4"/>
<dbReference type="InterPro" id="IPR002938">
    <property type="entry name" value="FAD-bd"/>
</dbReference>
<dbReference type="PANTHER" id="PTHR13789">
    <property type="entry name" value="MONOOXYGENASE"/>
    <property type="match status" value="1"/>
</dbReference>
<gene>
    <name evidence="5" type="ORF">SAMN06264365_105137</name>
</gene>
<evidence type="ECO:0000256" key="1">
    <source>
        <dbReference type="ARBA" id="ARBA00023002"/>
    </source>
</evidence>
<dbReference type="InterPro" id="IPR050493">
    <property type="entry name" value="FAD-dep_Monooxygenase_BioMet"/>
</dbReference>
<dbReference type="Pfam" id="PF01494">
    <property type="entry name" value="FAD_binding_3"/>
    <property type="match status" value="1"/>
</dbReference>
<reference evidence="5 6" key="1">
    <citation type="submission" date="2017-06" db="EMBL/GenBank/DDBJ databases">
        <authorList>
            <person name="Kim H.J."/>
            <person name="Triplett B.A."/>
        </authorList>
    </citation>
    <scope>NUCLEOTIDE SEQUENCE [LARGE SCALE GENOMIC DNA]</scope>
    <source>
        <strain evidence="5 6">DSM 43151</strain>
    </source>
</reference>
<dbReference type="SUPFAM" id="SSF51905">
    <property type="entry name" value="FAD/NAD(P)-binding domain"/>
    <property type="match status" value="1"/>
</dbReference>
<feature type="domain" description="FAD-binding" evidence="4">
    <location>
        <begin position="2"/>
        <end position="342"/>
    </location>
</feature>
<dbReference type="GO" id="GO:0004497">
    <property type="term" value="F:monooxygenase activity"/>
    <property type="evidence" value="ECO:0007669"/>
    <property type="project" value="UniProtKB-KW"/>
</dbReference>
<keyword evidence="2" id="KW-0503">Monooxygenase</keyword>
<organism evidence="5 6">
    <name type="scientific">Actinoplanes regularis</name>
    <dbReference type="NCBI Taxonomy" id="52697"/>
    <lineage>
        <taxon>Bacteria</taxon>
        <taxon>Bacillati</taxon>
        <taxon>Actinomycetota</taxon>
        <taxon>Actinomycetes</taxon>
        <taxon>Micromonosporales</taxon>
        <taxon>Micromonosporaceae</taxon>
        <taxon>Actinoplanes</taxon>
    </lineage>
</organism>
<dbReference type="Proteomes" id="UP000198415">
    <property type="component" value="Unassembled WGS sequence"/>
</dbReference>
<evidence type="ECO:0000259" key="4">
    <source>
        <dbReference type="Pfam" id="PF01494"/>
    </source>
</evidence>
<dbReference type="EMBL" id="FZNR01000005">
    <property type="protein sequence ID" value="SNR73859.1"/>
    <property type="molecule type" value="Genomic_DNA"/>
</dbReference>
<evidence type="ECO:0000313" key="5">
    <source>
        <dbReference type="EMBL" id="SNR73859.1"/>
    </source>
</evidence>
<dbReference type="GO" id="GO:0071949">
    <property type="term" value="F:FAD binding"/>
    <property type="evidence" value="ECO:0007669"/>
    <property type="project" value="InterPro"/>
</dbReference>
<dbReference type="RefSeq" id="WP_089293846.1">
    <property type="nucleotide sequence ID" value="NZ_BOMU01000035.1"/>
</dbReference>
<proteinExistence type="predicted"/>